<dbReference type="GO" id="GO:0044874">
    <property type="term" value="P:lipoprotein localization to outer membrane"/>
    <property type="evidence" value="ECO:0007669"/>
    <property type="project" value="TreeGrafter"/>
</dbReference>
<dbReference type="Pfam" id="PF02687">
    <property type="entry name" value="FtsX"/>
    <property type="match status" value="1"/>
</dbReference>
<evidence type="ECO:0000256" key="6">
    <source>
        <dbReference type="ARBA" id="ARBA00022989"/>
    </source>
</evidence>
<organism evidence="11 12">
    <name type="scientific">Lautropia dentalis</name>
    <dbReference type="NCBI Taxonomy" id="2490857"/>
    <lineage>
        <taxon>Bacteria</taxon>
        <taxon>Pseudomonadati</taxon>
        <taxon>Pseudomonadota</taxon>
        <taxon>Betaproteobacteria</taxon>
        <taxon>Burkholderiales</taxon>
        <taxon>Burkholderiaceae</taxon>
        <taxon>Lautropia</taxon>
    </lineage>
</organism>
<dbReference type="GO" id="GO:0098797">
    <property type="term" value="C:plasma membrane protein complex"/>
    <property type="evidence" value="ECO:0007669"/>
    <property type="project" value="TreeGrafter"/>
</dbReference>
<evidence type="ECO:0000256" key="1">
    <source>
        <dbReference type="ARBA" id="ARBA00004651"/>
    </source>
</evidence>
<feature type="transmembrane region" description="Helical" evidence="8">
    <location>
        <begin position="406"/>
        <end position="426"/>
    </location>
</feature>
<feature type="transmembrane region" description="Helical" evidence="8">
    <location>
        <begin position="17"/>
        <end position="36"/>
    </location>
</feature>
<comment type="subcellular location">
    <subcellularLocation>
        <location evidence="1">Cell membrane</location>
        <topology evidence="1">Multi-pass membrane protein</topology>
    </subcellularLocation>
</comment>
<feature type="transmembrane region" description="Helical" evidence="8">
    <location>
        <begin position="48"/>
        <end position="74"/>
    </location>
</feature>
<feature type="domain" description="ABC3 transporter permease C-terminal" evidence="9">
    <location>
        <begin position="299"/>
        <end position="429"/>
    </location>
</feature>
<dbReference type="InterPro" id="IPR003838">
    <property type="entry name" value="ABC3_permease_C"/>
</dbReference>
<evidence type="ECO:0000256" key="8">
    <source>
        <dbReference type="SAM" id="Phobius"/>
    </source>
</evidence>
<evidence type="ECO:0000256" key="5">
    <source>
        <dbReference type="ARBA" id="ARBA00022692"/>
    </source>
</evidence>
<feature type="transmembrane region" description="Helical" evidence="8">
    <location>
        <begin position="297"/>
        <end position="321"/>
    </location>
</feature>
<dbReference type="Proteomes" id="UP000270261">
    <property type="component" value="Unassembled WGS sequence"/>
</dbReference>
<name>A0A3R8NDI1_9BURK</name>
<dbReference type="InterPro" id="IPR025857">
    <property type="entry name" value="MacB_PCD"/>
</dbReference>
<evidence type="ECO:0000259" key="9">
    <source>
        <dbReference type="Pfam" id="PF02687"/>
    </source>
</evidence>
<dbReference type="EMBL" id="RRUE01000001">
    <property type="protein sequence ID" value="RRN46118.1"/>
    <property type="molecule type" value="Genomic_DNA"/>
</dbReference>
<keyword evidence="6 8" id="KW-1133">Transmembrane helix</keyword>
<dbReference type="Pfam" id="PF12704">
    <property type="entry name" value="MacB_PCD"/>
    <property type="match status" value="1"/>
</dbReference>
<keyword evidence="3" id="KW-0813">Transport</keyword>
<comment type="caution">
    <text evidence="11">The sequence shown here is derived from an EMBL/GenBank/DDBJ whole genome shotgun (WGS) entry which is preliminary data.</text>
</comment>
<feature type="transmembrane region" description="Helical" evidence="8">
    <location>
        <begin position="342"/>
        <end position="369"/>
    </location>
</feature>
<evidence type="ECO:0000313" key="11">
    <source>
        <dbReference type="EMBL" id="RRN46118.1"/>
    </source>
</evidence>
<dbReference type="GO" id="GO:0042953">
    <property type="term" value="P:lipoprotein transport"/>
    <property type="evidence" value="ECO:0007669"/>
    <property type="project" value="InterPro"/>
</dbReference>
<keyword evidence="4" id="KW-1003">Cell membrane</keyword>
<gene>
    <name evidence="11" type="ORF">EHV23_05330</name>
</gene>
<proteinExistence type="inferred from homology"/>
<keyword evidence="12" id="KW-1185">Reference proteome</keyword>
<keyword evidence="11" id="KW-0449">Lipoprotein</keyword>
<evidence type="ECO:0000313" key="12">
    <source>
        <dbReference type="Proteomes" id="UP000270261"/>
    </source>
</evidence>
<accession>A0A3R8NDI1</accession>
<keyword evidence="5 8" id="KW-0812">Transmembrane</keyword>
<evidence type="ECO:0000259" key="10">
    <source>
        <dbReference type="Pfam" id="PF12704"/>
    </source>
</evidence>
<dbReference type="InterPro" id="IPR051447">
    <property type="entry name" value="Lipoprotein-release_system"/>
</dbReference>
<protein>
    <submittedName>
        <fullName evidence="11">Lipoprotein-releasing ABC transporter permease subunit</fullName>
    </submittedName>
</protein>
<dbReference type="NCBIfam" id="TIGR02212">
    <property type="entry name" value="lolCE"/>
    <property type="match status" value="1"/>
</dbReference>
<dbReference type="AlphaFoldDB" id="A0A3R8NDI1"/>
<dbReference type="OrthoDB" id="9808461at2"/>
<dbReference type="PANTHER" id="PTHR30489:SF0">
    <property type="entry name" value="LIPOPROTEIN-RELEASING SYSTEM TRANSMEMBRANE PROTEIN LOLE"/>
    <property type="match status" value="1"/>
</dbReference>
<feature type="domain" description="MacB-like periplasmic core" evidence="10">
    <location>
        <begin position="53"/>
        <end position="269"/>
    </location>
</feature>
<reference evidence="11 12" key="1">
    <citation type="submission" date="2018-11" db="EMBL/GenBank/DDBJ databases">
        <title>Genome sequencing of Lautropia sp. KCOM 2505 (= ChDC F240).</title>
        <authorList>
            <person name="Kook J.-K."/>
            <person name="Park S.-N."/>
            <person name="Lim Y.K."/>
        </authorList>
    </citation>
    <scope>NUCLEOTIDE SEQUENCE [LARGE SCALE GENOMIC DNA]</scope>
    <source>
        <strain evidence="11 12">KCOM 2505</strain>
    </source>
</reference>
<evidence type="ECO:0000256" key="7">
    <source>
        <dbReference type="ARBA" id="ARBA00023136"/>
    </source>
</evidence>
<comment type="similarity">
    <text evidence="2">Belongs to the ABC-4 integral membrane protein family. LolC/E subfamily.</text>
</comment>
<sequence length="440" mass="47433">MGRHPVASIPARRGSPVWWSLVLLSPFEWFIGLRYTRSGKRAGKKNGFISFISTLSVAGIALGVAALIIVMSVMNGFQKEVRDRMLSVLSHVEVLHADGPLQDWQPLADSLRGRDHITGAAPFVAGQVVLSRGETVRGALVRGIEPSLESQVSDMTEQVVTGSMDALQPGSFGIIIGRVMAEQLGLFEGDRLALIAPQGTVSPAGVVPRMKQFVIRGIFESGHYEYDSTLILMNMADAATFFRTGGAMGLRLRLDDMQQALAVGEQLKKQLGPAYLVRDWSQENRVWFAAVQVEKRMMFIILALIIAVAAFNLVSMLVMTVTDKRADIAILRTLGASPKSILSIFMVQGSLVGLLGTAAGVALGVLVALNIGPVVGFFEQLLGVRLLPPGIYVISALPSDLRLADVSWVALISCVLSLLATIYPSLRAAAVRPAEALRYE</sequence>
<dbReference type="InterPro" id="IPR011925">
    <property type="entry name" value="LolCE_TM"/>
</dbReference>
<evidence type="ECO:0000256" key="4">
    <source>
        <dbReference type="ARBA" id="ARBA00022475"/>
    </source>
</evidence>
<dbReference type="PANTHER" id="PTHR30489">
    <property type="entry name" value="LIPOPROTEIN-RELEASING SYSTEM TRANSMEMBRANE PROTEIN LOLE"/>
    <property type="match status" value="1"/>
</dbReference>
<keyword evidence="7 8" id="KW-0472">Membrane</keyword>
<evidence type="ECO:0000256" key="2">
    <source>
        <dbReference type="ARBA" id="ARBA00005236"/>
    </source>
</evidence>
<evidence type="ECO:0000256" key="3">
    <source>
        <dbReference type="ARBA" id="ARBA00022448"/>
    </source>
</evidence>